<dbReference type="SUPFAM" id="SSF88659">
    <property type="entry name" value="Sigma3 and sigma4 domains of RNA polymerase sigma factors"/>
    <property type="match status" value="1"/>
</dbReference>
<dbReference type="PANTHER" id="PTHR43133">
    <property type="entry name" value="RNA POLYMERASE ECF-TYPE SIGMA FACTO"/>
    <property type="match status" value="1"/>
</dbReference>
<reference evidence="8 9" key="1">
    <citation type="submission" date="2020-08" db="EMBL/GenBank/DDBJ databases">
        <title>Description of novel Flavobacterium F-392 isolate.</title>
        <authorList>
            <person name="Saticioglu I.B."/>
            <person name="Duman M."/>
            <person name="Altun S."/>
        </authorList>
    </citation>
    <scope>NUCLEOTIDE SEQUENCE [LARGE SCALE GENOMIC DNA]</scope>
    <source>
        <strain evidence="8 9">F-392</strain>
    </source>
</reference>
<keyword evidence="3" id="KW-0731">Sigma factor</keyword>
<dbReference type="PANTHER" id="PTHR43133:SF8">
    <property type="entry name" value="RNA POLYMERASE SIGMA FACTOR HI_1459-RELATED"/>
    <property type="match status" value="1"/>
</dbReference>
<dbReference type="InterPro" id="IPR013249">
    <property type="entry name" value="RNA_pol_sigma70_r4_t2"/>
</dbReference>
<gene>
    <name evidence="8" type="ORF">H8R25_03130</name>
</gene>
<dbReference type="SUPFAM" id="SSF88946">
    <property type="entry name" value="Sigma2 domain of RNA polymerase sigma factors"/>
    <property type="match status" value="1"/>
</dbReference>
<evidence type="ECO:0000256" key="2">
    <source>
        <dbReference type="ARBA" id="ARBA00023015"/>
    </source>
</evidence>
<dbReference type="Proteomes" id="UP000641454">
    <property type="component" value="Unassembled WGS sequence"/>
</dbReference>
<dbReference type="InterPro" id="IPR013324">
    <property type="entry name" value="RNA_pol_sigma_r3/r4-like"/>
</dbReference>
<dbReference type="InterPro" id="IPR014284">
    <property type="entry name" value="RNA_pol_sigma-70_dom"/>
</dbReference>
<name>A0A923SEH6_9FLAO</name>
<evidence type="ECO:0000256" key="5">
    <source>
        <dbReference type="ARBA" id="ARBA00023163"/>
    </source>
</evidence>
<evidence type="ECO:0000259" key="7">
    <source>
        <dbReference type="Pfam" id="PF08281"/>
    </source>
</evidence>
<evidence type="ECO:0000256" key="3">
    <source>
        <dbReference type="ARBA" id="ARBA00023082"/>
    </source>
</evidence>
<dbReference type="InterPro" id="IPR007627">
    <property type="entry name" value="RNA_pol_sigma70_r2"/>
</dbReference>
<dbReference type="GO" id="GO:0003677">
    <property type="term" value="F:DNA binding"/>
    <property type="evidence" value="ECO:0007669"/>
    <property type="project" value="UniProtKB-KW"/>
</dbReference>
<protein>
    <submittedName>
        <fullName evidence="8">Sigma-70 family RNA polymerase sigma factor</fullName>
    </submittedName>
</protein>
<keyword evidence="4" id="KW-0238">DNA-binding</keyword>
<feature type="domain" description="RNA polymerase sigma factor 70 region 4 type 2" evidence="7">
    <location>
        <begin position="127"/>
        <end position="178"/>
    </location>
</feature>
<keyword evidence="5" id="KW-0804">Transcription</keyword>
<dbReference type="GO" id="GO:0006352">
    <property type="term" value="P:DNA-templated transcription initiation"/>
    <property type="evidence" value="ECO:0007669"/>
    <property type="project" value="InterPro"/>
</dbReference>
<keyword evidence="2" id="KW-0805">Transcription regulation</keyword>
<sequence length="187" mass="22102">MEKYNDLSDEDLVSKISETKDTVLFGVLYDRFEHLVYNKCFGFVNNEAEAKDLTQDIFLHAFIKISTFKGKSRFSTWLYSVTYNFCVNYLNRDKERKISNHSKDIDEEYNLSVEVNDYSLYQMKVDRLEKALLKIPPEDRMVLQMKYQDDVSIKELQEVLEISESAVKMRRSRAKSKIAEAYNNLEI</sequence>
<dbReference type="Gene3D" id="1.10.10.10">
    <property type="entry name" value="Winged helix-like DNA-binding domain superfamily/Winged helix DNA-binding domain"/>
    <property type="match status" value="1"/>
</dbReference>
<organism evidence="8 9">
    <name type="scientific">Flavobacterium muglaense</name>
    <dbReference type="NCBI Taxonomy" id="2764716"/>
    <lineage>
        <taxon>Bacteria</taxon>
        <taxon>Pseudomonadati</taxon>
        <taxon>Bacteroidota</taxon>
        <taxon>Flavobacteriia</taxon>
        <taxon>Flavobacteriales</taxon>
        <taxon>Flavobacteriaceae</taxon>
        <taxon>Flavobacterium</taxon>
    </lineage>
</organism>
<keyword evidence="9" id="KW-1185">Reference proteome</keyword>
<dbReference type="AlphaFoldDB" id="A0A923SEH6"/>
<dbReference type="Pfam" id="PF08281">
    <property type="entry name" value="Sigma70_r4_2"/>
    <property type="match status" value="1"/>
</dbReference>
<dbReference type="NCBIfam" id="TIGR02937">
    <property type="entry name" value="sigma70-ECF"/>
    <property type="match status" value="1"/>
</dbReference>
<comment type="similarity">
    <text evidence="1">Belongs to the sigma-70 factor family. ECF subfamily.</text>
</comment>
<dbReference type="GO" id="GO:0016987">
    <property type="term" value="F:sigma factor activity"/>
    <property type="evidence" value="ECO:0007669"/>
    <property type="project" value="UniProtKB-KW"/>
</dbReference>
<comment type="caution">
    <text evidence="8">The sequence shown here is derived from an EMBL/GenBank/DDBJ whole genome shotgun (WGS) entry which is preliminary data.</text>
</comment>
<evidence type="ECO:0000313" key="9">
    <source>
        <dbReference type="Proteomes" id="UP000641454"/>
    </source>
</evidence>
<evidence type="ECO:0000256" key="4">
    <source>
        <dbReference type="ARBA" id="ARBA00023125"/>
    </source>
</evidence>
<dbReference type="Pfam" id="PF04542">
    <property type="entry name" value="Sigma70_r2"/>
    <property type="match status" value="1"/>
</dbReference>
<dbReference type="InterPro" id="IPR036388">
    <property type="entry name" value="WH-like_DNA-bd_sf"/>
</dbReference>
<dbReference type="RefSeq" id="WP_187017122.1">
    <property type="nucleotide sequence ID" value="NZ_JACRUK010000004.1"/>
</dbReference>
<dbReference type="Gene3D" id="1.10.1740.10">
    <property type="match status" value="1"/>
</dbReference>
<dbReference type="InterPro" id="IPR013325">
    <property type="entry name" value="RNA_pol_sigma_r2"/>
</dbReference>
<accession>A0A923SEH6</accession>
<evidence type="ECO:0000259" key="6">
    <source>
        <dbReference type="Pfam" id="PF04542"/>
    </source>
</evidence>
<dbReference type="CDD" id="cd06171">
    <property type="entry name" value="Sigma70_r4"/>
    <property type="match status" value="1"/>
</dbReference>
<proteinExistence type="inferred from homology"/>
<evidence type="ECO:0000313" key="8">
    <source>
        <dbReference type="EMBL" id="MBC5843430.1"/>
    </source>
</evidence>
<dbReference type="InterPro" id="IPR039425">
    <property type="entry name" value="RNA_pol_sigma-70-like"/>
</dbReference>
<dbReference type="EMBL" id="JACRUL010000004">
    <property type="protein sequence ID" value="MBC5843430.1"/>
    <property type="molecule type" value="Genomic_DNA"/>
</dbReference>
<evidence type="ECO:0000256" key="1">
    <source>
        <dbReference type="ARBA" id="ARBA00010641"/>
    </source>
</evidence>
<feature type="domain" description="RNA polymerase sigma-70 region 2" evidence="6">
    <location>
        <begin position="28"/>
        <end position="94"/>
    </location>
</feature>